<dbReference type="EMBL" id="CAOQHR010000007">
    <property type="protein sequence ID" value="CAI6337374.1"/>
    <property type="molecule type" value="Genomic_DNA"/>
</dbReference>
<evidence type="ECO:0000313" key="2">
    <source>
        <dbReference type="Proteomes" id="UP001152607"/>
    </source>
</evidence>
<dbReference type="Gene3D" id="1.25.40.10">
    <property type="entry name" value="Tetratricopeptide repeat domain"/>
    <property type="match status" value="1"/>
</dbReference>
<organism evidence="1 2">
    <name type="scientific">Periconia digitata</name>
    <dbReference type="NCBI Taxonomy" id="1303443"/>
    <lineage>
        <taxon>Eukaryota</taxon>
        <taxon>Fungi</taxon>
        <taxon>Dikarya</taxon>
        <taxon>Ascomycota</taxon>
        <taxon>Pezizomycotina</taxon>
        <taxon>Dothideomycetes</taxon>
        <taxon>Pleosporomycetidae</taxon>
        <taxon>Pleosporales</taxon>
        <taxon>Massarineae</taxon>
        <taxon>Periconiaceae</taxon>
        <taxon>Periconia</taxon>
    </lineage>
</organism>
<comment type="caution">
    <text evidence="1">The sequence shown here is derived from an EMBL/GenBank/DDBJ whole genome shotgun (WGS) entry which is preliminary data.</text>
</comment>
<keyword evidence="2" id="KW-1185">Reference proteome</keyword>
<dbReference type="SUPFAM" id="SSF81901">
    <property type="entry name" value="HCP-like"/>
    <property type="match status" value="1"/>
</dbReference>
<dbReference type="OrthoDB" id="5379420at2759"/>
<dbReference type="Proteomes" id="UP001152607">
    <property type="component" value="Unassembled WGS sequence"/>
</dbReference>
<reference evidence="1" key="1">
    <citation type="submission" date="2023-01" db="EMBL/GenBank/DDBJ databases">
        <authorList>
            <person name="Van Ghelder C."/>
            <person name="Rancurel C."/>
        </authorList>
    </citation>
    <scope>NUCLEOTIDE SEQUENCE</scope>
    <source>
        <strain evidence="1">CNCM I-4278</strain>
    </source>
</reference>
<dbReference type="InterPro" id="IPR011990">
    <property type="entry name" value="TPR-like_helical_dom_sf"/>
</dbReference>
<sequence length="446" mass="50103">MSLTPVAIRATRTVFRRQTCPACKLRLLPPGRGYAARPKPKFRITRDQQEAMSPAELRLYVDERQRKEHFIQMVQSKAIDISARVSNQIIKDFLEARENQVDSATNVQDLAEKHRLNVADISALAMTLLLIPIIKDPSGRLPPEQNRPIAKDLLVACSAAKDTFATLQILSASYLSNEYGLSKAEELARICSVTDFIQCRMTLDQLAQEGDGNCLAMQGLLLEEQGRKGEAKYSYRKALEVFNFTIHKNWPHPGGLPWIPPWRSLANLLLSEPDPTEEARKEARAALEKGATKGDDPLAYWQLASFEVGPTPFWLRCMSKAAASGHIEAAYNLGRYYLDASQQPDFIPQNKGIMAMLNFATTWKDDSLERLAREWLSIAAQAGHKPAMSELAELHAEDGDEELAREYLHRVMEPPPAGKTEEWPQLVINARSRMADLKNRSRKSAV</sequence>
<protein>
    <submittedName>
        <fullName evidence="1">Uncharacterized protein</fullName>
    </submittedName>
</protein>
<evidence type="ECO:0000313" key="1">
    <source>
        <dbReference type="EMBL" id="CAI6337374.1"/>
    </source>
</evidence>
<accession>A0A9W4UKJ5</accession>
<gene>
    <name evidence="1" type="ORF">PDIGIT_LOCUS10486</name>
</gene>
<dbReference type="AlphaFoldDB" id="A0A9W4UKJ5"/>
<proteinExistence type="predicted"/>
<name>A0A9W4UKJ5_9PLEO</name>